<dbReference type="InterPro" id="IPR036373">
    <property type="entry name" value="Ribosomal_bL17_sf"/>
</dbReference>
<dbReference type="HAMAP" id="MF_01368">
    <property type="entry name" value="Ribosomal_bL17"/>
    <property type="match status" value="1"/>
</dbReference>
<evidence type="ECO:0000256" key="3">
    <source>
        <dbReference type="ARBA" id="ARBA00023274"/>
    </source>
</evidence>
<gene>
    <name evidence="4" type="primary">rplQ</name>
    <name evidence="5" type="ordered locus">Clocl_3865</name>
</gene>
<dbReference type="GO" id="GO:0022625">
    <property type="term" value="C:cytosolic large ribosomal subunit"/>
    <property type="evidence" value="ECO:0007669"/>
    <property type="project" value="TreeGrafter"/>
</dbReference>
<dbReference type="Gene3D" id="3.90.1030.10">
    <property type="entry name" value="Ribosomal protein L17"/>
    <property type="match status" value="1"/>
</dbReference>
<dbReference type="Pfam" id="PF01196">
    <property type="entry name" value="Ribosomal_L17"/>
    <property type="match status" value="1"/>
</dbReference>
<dbReference type="GO" id="GO:0003735">
    <property type="term" value="F:structural constituent of ribosome"/>
    <property type="evidence" value="ECO:0007669"/>
    <property type="project" value="InterPro"/>
</dbReference>
<evidence type="ECO:0000313" key="6">
    <source>
        <dbReference type="Proteomes" id="UP000005435"/>
    </source>
</evidence>
<dbReference type="eggNOG" id="COG0203">
    <property type="taxonomic scope" value="Bacteria"/>
</dbReference>
<dbReference type="Proteomes" id="UP000005435">
    <property type="component" value="Chromosome"/>
</dbReference>
<dbReference type="RefSeq" id="WP_014256815.1">
    <property type="nucleotide sequence ID" value="NC_016627.1"/>
</dbReference>
<evidence type="ECO:0000313" key="5">
    <source>
        <dbReference type="EMBL" id="AEV70313.1"/>
    </source>
</evidence>
<reference evidence="5 6" key="2">
    <citation type="journal article" date="2012" name="Stand. Genomic Sci.">
        <title>Complete Genome Sequence of Clostridium clariflavum DSM 19732.</title>
        <authorList>
            <person name="Izquierdo J.A."/>
            <person name="Goodwin L."/>
            <person name="Davenport K.W."/>
            <person name="Teshima H."/>
            <person name="Bruce D."/>
            <person name="Detter C."/>
            <person name="Tapia R."/>
            <person name="Han S."/>
            <person name="Land M."/>
            <person name="Hauser L."/>
            <person name="Jeffries C.D."/>
            <person name="Han J."/>
            <person name="Pitluck S."/>
            <person name="Nolan M."/>
            <person name="Chen A."/>
            <person name="Huntemann M."/>
            <person name="Mavromatis K."/>
            <person name="Mikhailova N."/>
            <person name="Liolios K."/>
            <person name="Woyke T."/>
            <person name="Lynd L.R."/>
        </authorList>
    </citation>
    <scope>NUCLEOTIDE SEQUENCE [LARGE SCALE GENOMIC DNA]</scope>
    <source>
        <strain evidence="6">DSM 19732 / NBRC 101661 / EBR45</strain>
    </source>
</reference>
<evidence type="ECO:0000256" key="2">
    <source>
        <dbReference type="ARBA" id="ARBA00022980"/>
    </source>
</evidence>
<dbReference type="HOGENOM" id="CLU_074407_2_2_9"/>
<evidence type="ECO:0000256" key="4">
    <source>
        <dbReference type="HAMAP-Rule" id="MF_01368"/>
    </source>
</evidence>
<dbReference type="EMBL" id="CP003065">
    <property type="protein sequence ID" value="AEV70313.1"/>
    <property type="molecule type" value="Genomic_DNA"/>
</dbReference>
<evidence type="ECO:0000256" key="1">
    <source>
        <dbReference type="ARBA" id="ARBA00008777"/>
    </source>
</evidence>
<dbReference type="OrthoDB" id="9809073at2"/>
<proteinExistence type="inferred from homology"/>
<protein>
    <recommendedName>
        <fullName evidence="4">Large ribosomal subunit protein bL17</fullName>
    </recommendedName>
</protein>
<comment type="subunit">
    <text evidence="4">Part of the 50S ribosomal subunit. Contacts protein L32.</text>
</comment>
<dbReference type="PANTHER" id="PTHR14413">
    <property type="entry name" value="RIBOSOMAL PROTEIN L17"/>
    <property type="match status" value="1"/>
</dbReference>
<dbReference type="KEGG" id="ccl:Clocl_3865"/>
<keyword evidence="6" id="KW-1185">Reference proteome</keyword>
<dbReference type="InterPro" id="IPR000456">
    <property type="entry name" value="Ribosomal_bL17"/>
</dbReference>
<dbReference type="GO" id="GO:0006412">
    <property type="term" value="P:translation"/>
    <property type="evidence" value="ECO:0007669"/>
    <property type="project" value="UniProtKB-UniRule"/>
</dbReference>
<dbReference type="SUPFAM" id="SSF64263">
    <property type="entry name" value="Prokaryotic ribosomal protein L17"/>
    <property type="match status" value="1"/>
</dbReference>
<name>G8M2E3_ACECE</name>
<sequence length="174" mass="19692">MPAQRKLGRPTDQRKAMLKSLVSALFEKGKIETTEARAKEVKNIAEKLIALAVKECDNFTSKQVKVSAPKLDSKGNKITNKVTSKNGKTYYVVEREIKTDMVRVDNPSRLSARRKAMNWLYRIKDSEGKTINLANKLFDEIAPKYKEKNGGYTRIYKLGPRKGDGAEMVILELV</sequence>
<dbReference type="PANTHER" id="PTHR14413:SF16">
    <property type="entry name" value="LARGE RIBOSOMAL SUBUNIT PROTEIN BL17M"/>
    <property type="match status" value="1"/>
</dbReference>
<dbReference type="AlphaFoldDB" id="G8M2E3"/>
<accession>G8M2E3</accession>
<dbReference type="STRING" id="720554.Clocl_3865"/>
<keyword evidence="3 4" id="KW-0687">Ribonucleoprotein</keyword>
<comment type="similarity">
    <text evidence="1 4">Belongs to the bacterial ribosomal protein bL17 family.</text>
</comment>
<reference evidence="6" key="1">
    <citation type="submission" date="2011-12" db="EMBL/GenBank/DDBJ databases">
        <title>Complete sequence of Clostridium clariflavum DSM 19732.</title>
        <authorList>
            <consortium name="US DOE Joint Genome Institute"/>
            <person name="Lucas S."/>
            <person name="Han J."/>
            <person name="Lapidus A."/>
            <person name="Cheng J.-F."/>
            <person name="Goodwin L."/>
            <person name="Pitluck S."/>
            <person name="Peters L."/>
            <person name="Teshima H."/>
            <person name="Detter J.C."/>
            <person name="Han C."/>
            <person name="Tapia R."/>
            <person name="Land M."/>
            <person name="Hauser L."/>
            <person name="Kyrpides N."/>
            <person name="Ivanova N."/>
            <person name="Pagani I."/>
            <person name="Kitzmiller T."/>
            <person name="Lynd L."/>
            <person name="Izquierdo J."/>
            <person name="Woyke T."/>
        </authorList>
    </citation>
    <scope>NUCLEOTIDE SEQUENCE [LARGE SCALE GENOMIC DNA]</scope>
    <source>
        <strain evidence="6">DSM 19732 / NBRC 101661 / EBR45</strain>
    </source>
</reference>
<organism evidence="5 6">
    <name type="scientific">Acetivibrio clariflavus (strain DSM 19732 / NBRC 101661 / EBR45)</name>
    <name type="common">Clostridium clariflavum</name>
    <dbReference type="NCBI Taxonomy" id="720554"/>
    <lineage>
        <taxon>Bacteria</taxon>
        <taxon>Bacillati</taxon>
        <taxon>Bacillota</taxon>
        <taxon>Clostridia</taxon>
        <taxon>Eubacteriales</taxon>
        <taxon>Oscillospiraceae</taxon>
        <taxon>Acetivibrio</taxon>
    </lineage>
</organism>
<keyword evidence="2 4" id="KW-0689">Ribosomal protein</keyword>